<feature type="non-terminal residue" evidence="2">
    <location>
        <position position="234"/>
    </location>
</feature>
<dbReference type="SUPFAM" id="SSF51735">
    <property type="entry name" value="NAD(P)-binding Rossmann-fold domains"/>
    <property type="match status" value="1"/>
</dbReference>
<feature type="non-terminal residue" evidence="2">
    <location>
        <position position="1"/>
    </location>
</feature>
<comment type="caution">
    <text evidence="2">The sequence shown here is derived from an EMBL/GenBank/DDBJ whole genome shotgun (WGS) entry which is preliminary data.</text>
</comment>
<proteinExistence type="predicted"/>
<dbReference type="OrthoDB" id="3535423at2759"/>
<organism evidence="2 3">
    <name type="scientific">Scytalidium lignicola</name>
    <name type="common">Hyphomycete</name>
    <dbReference type="NCBI Taxonomy" id="5539"/>
    <lineage>
        <taxon>Eukaryota</taxon>
        <taxon>Fungi</taxon>
        <taxon>Dikarya</taxon>
        <taxon>Ascomycota</taxon>
        <taxon>Pezizomycotina</taxon>
        <taxon>Leotiomycetes</taxon>
        <taxon>Leotiomycetes incertae sedis</taxon>
        <taxon>Scytalidium</taxon>
    </lineage>
</organism>
<protein>
    <recommendedName>
        <fullName evidence="1">NAD(P)-binding domain-containing protein</fullName>
    </recommendedName>
</protein>
<dbReference type="PANTHER" id="PTHR14097:SF9">
    <property type="entry name" value="EPIMERASE, PUTATIVE (AFU_ORTHOLOGUE AFUA_8G07320)-RELATED"/>
    <property type="match status" value="1"/>
</dbReference>
<dbReference type="AlphaFoldDB" id="A0A3E2H5N3"/>
<dbReference type="EMBL" id="NCSJ02000166">
    <property type="protein sequence ID" value="RFU28373.1"/>
    <property type="molecule type" value="Genomic_DNA"/>
</dbReference>
<reference evidence="2 3" key="1">
    <citation type="submission" date="2018-05" db="EMBL/GenBank/DDBJ databases">
        <title>Draft genome sequence of Scytalidium lignicola DSM 105466, a ubiquitous saprotrophic fungus.</title>
        <authorList>
            <person name="Buettner E."/>
            <person name="Gebauer A.M."/>
            <person name="Hofrichter M."/>
            <person name="Liers C."/>
            <person name="Kellner H."/>
        </authorList>
    </citation>
    <scope>NUCLEOTIDE SEQUENCE [LARGE SCALE GENOMIC DNA]</scope>
    <source>
        <strain evidence="2 3">DSM 105466</strain>
    </source>
</reference>
<dbReference type="InterPro" id="IPR016040">
    <property type="entry name" value="NAD(P)-bd_dom"/>
</dbReference>
<gene>
    <name evidence="2" type="ORF">B7463_g7984</name>
</gene>
<sequence>MRVILTGVTGFIGKEVLNEAINHPAITSIICVTRSPIPESAKNNSKVQEIIHEDLSSWPTTLITQLEGAEACIWSLGIPAGKPGNLETRRKVEVATCHAAAQAFCTSLAPALKDKGKKFRFVYLSGMFAARETDKKLLLMHDIRIAKGEVENGLLELEKKEENNFQVTIARPGGVLDKNTIIPDFLVAASASIKADTLGAAMVEEAVDEDKESMTLECAALRKIGSEALQRQKK</sequence>
<dbReference type="OMA" id="RMICYEY"/>
<name>A0A3E2H5N3_SCYLI</name>
<keyword evidence="3" id="KW-1185">Reference proteome</keyword>
<dbReference type="InterPro" id="IPR036291">
    <property type="entry name" value="NAD(P)-bd_dom_sf"/>
</dbReference>
<dbReference type="PANTHER" id="PTHR14097">
    <property type="entry name" value="OXIDOREDUCTASE HTATIP2"/>
    <property type="match status" value="1"/>
</dbReference>
<dbReference type="Proteomes" id="UP000258309">
    <property type="component" value="Unassembled WGS sequence"/>
</dbReference>
<evidence type="ECO:0000259" key="1">
    <source>
        <dbReference type="Pfam" id="PF13460"/>
    </source>
</evidence>
<accession>A0A3E2H5N3</accession>
<dbReference type="Pfam" id="PF13460">
    <property type="entry name" value="NAD_binding_10"/>
    <property type="match status" value="1"/>
</dbReference>
<dbReference type="Gene3D" id="3.40.50.720">
    <property type="entry name" value="NAD(P)-binding Rossmann-like Domain"/>
    <property type="match status" value="1"/>
</dbReference>
<evidence type="ECO:0000313" key="2">
    <source>
        <dbReference type="EMBL" id="RFU28373.1"/>
    </source>
</evidence>
<evidence type="ECO:0000313" key="3">
    <source>
        <dbReference type="Proteomes" id="UP000258309"/>
    </source>
</evidence>
<dbReference type="STRING" id="5539.A0A3E2H5N3"/>
<feature type="domain" description="NAD(P)-binding" evidence="1">
    <location>
        <begin position="7"/>
        <end position="181"/>
    </location>
</feature>